<dbReference type="CDD" id="cd00075">
    <property type="entry name" value="HATPase"/>
    <property type="match status" value="1"/>
</dbReference>
<dbReference type="GO" id="GO:0004721">
    <property type="term" value="F:phosphoprotein phosphatase activity"/>
    <property type="evidence" value="ECO:0007669"/>
    <property type="project" value="TreeGrafter"/>
</dbReference>
<evidence type="ECO:0000256" key="3">
    <source>
        <dbReference type="ARBA" id="ARBA00012438"/>
    </source>
</evidence>
<sequence length="308" mass="34945">MTQIMMWGICLGTVFLAAAFCGTVCFYCNRTLDRISELLLAYEKGETIRDQDCRETRESKIISRLLAVLKRSSLERDKAGKEKAEIAALLSDLSHQMKTPLANILLNTDILKEGSLSVQEQQIFLQRNRQQAEKMQWLMKTLVKASRLEQGILTFDSFPASLTETLARSIQGVYAQARDKGIQIKTKEFQECEPIHNPKWTAEALGNILENAVKYSPQGSSVCIDVQPLEMYIKIRIQDQGPGIPQDEYNLIFHRFYRGKDKEQEEGSGLGLYLAQLILQKEKGYVTVSSREGEGSCFSVFLLKRCWG</sequence>
<dbReference type="CDD" id="cd00082">
    <property type="entry name" value="HisKA"/>
    <property type="match status" value="1"/>
</dbReference>
<reference evidence="9" key="2">
    <citation type="submission" date="2021-04" db="EMBL/GenBank/DDBJ databases">
        <authorList>
            <person name="Gilroy R."/>
        </authorList>
    </citation>
    <scope>NUCLEOTIDE SEQUENCE</scope>
    <source>
        <strain evidence="9">1068</strain>
    </source>
</reference>
<dbReference type="InterPro" id="IPR003594">
    <property type="entry name" value="HATPase_dom"/>
</dbReference>
<evidence type="ECO:0000256" key="1">
    <source>
        <dbReference type="ARBA" id="ARBA00000085"/>
    </source>
</evidence>
<comment type="catalytic activity">
    <reaction evidence="1">
        <text>ATP + protein L-histidine = ADP + protein N-phospho-L-histidine.</text>
        <dbReference type="EC" id="2.7.13.3"/>
    </reaction>
</comment>
<evidence type="ECO:0000256" key="7">
    <source>
        <dbReference type="ARBA" id="ARBA00023012"/>
    </source>
</evidence>
<dbReference type="InterPro" id="IPR036097">
    <property type="entry name" value="HisK_dim/P_sf"/>
</dbReference>
<evidence type="ECO:0000313" key="9">
    <source>
        <dbReference type="EMBL" id="HIZ64644.1"/>
    </source>
</evidence>
<dbReference type="InterPro" id="IPR005467">
    <property type="entry name" value="His_kinase_dom"/>
</dbReference>
<dbReference type="Pfam" id="PF00512">
    <property type="entry name" value="HisKA"/>
    <property type="match status" value="1"/>
</dbReference>
<protein>
    <recommendedName>
        <fullName evidence="3">histidine kinase</fullName>
        <ecNumber evidence="3">2.7.13.3</ecNumber>
    </recommendedName>
</protein>
<dbReference type="GO" id="GO:0016036">
    <property type="term" value="P:cellular response to phosphate starvation"/>
    <property type="evidence" value="ECO:0007669"/>
    <property type="project" value="TreeGrafter"/>
</dbReference>
<reference evidence="9" key="1">
    <citation type="journal article" date="2021" name="PeerJ">
        <title>Extensive microbial diversity within the chicken gut microbiome revealed by metagenomics and culture.</title>
        <authorList>
            <person name="Gilroy R."/>
            <person name="Ravi A."/>
            <person name="Getino M."/>
            <person name="Pursley I."/>
            <person name="Horton D.L."/>
            <person name="Alikhan N.F."/>
            <person name="Baker D."/>
            <person name="Gharbi K."/>
            <person name="Hall N."/>
            <person name="Watson M."/>
            <person name="Adriaenssens E.M."/>
            <person name="Foster-Nyarko E."/>
            <person name="Jarju S."/>
            <person name="Secka A."/>
            <person name="Antonio M."/>
            <person name="Oren A."/>
            <person name="Chaudhuri R.R."/>
            <person name="La Ragione R."/>
            <person name="Hildebrand F."/>
            <person name="Pallen M.J."/>
        </authorList>
    </citation>
    <scope>NUCLEOTIDE SEQUENCE</scope>
    <source>
        <strain evidence="9">1068</strain>
    </source>
</reference>
<dbReference type="Proteomes" id="UP000824056">
    <property type="component" value="Unassembled WGS sequence"/>
</dbReference>
<evidence type="ECO:0000256" key="6">
    <source>
        <dbReference type="ARBA" id="ARBA00022777"/>
    </source>
</evidence>
<proteinExistence type="predicted"/>
<keyword evidence="7" id="KW-0902">Two-component regulatory system</keyword>
<name>A0A9D2JSU8_9FIRM</name>
<dbReference type="GO" id="GO:0005886">
    <property type="term" value="C:plasma membrane"/>
    <property type="evidence" value="ECO:0007669"/>
    <property type="project" value="TreeGrafter"/>
</dbReference>
<dbReference type="SMART" id="SM00388">
    <property type="entry name" value="HisKA"/>
    <property type="match status" value="1"/>
</dbReference>
<comment type="subcellular location">
    <subcellularLocation>
        <location evidence="2">Membrane</location>
    </subcellularLocation>
</comment>
<keyword evidence="6 9" id="KW-0418">Kinase</keyword>
<comment type="caution">
    <text evidence="9">The sequence shown here is derived from an EMBL/GenBank/DDBJ whole genome shotgun (WGS) entry which is preliminary data.</text>
</comment>
<dbReference type="SUPFAM" id="SSF55874">
    <property type="entry name" value="ATPase domain of HSP90 chaperone/DNA topoisomerase II/histidine kinase"/>
    <property type="match status" value="1"/>
</dbReference>
<keyword evidence="4" id="KW-0597">Phosphoprotein</keyword>
<evidence type="ECO:0000256" key="4">
    <source>
        <dbReference type="ARBA" id="ARBA00022553"/>
    </source>
</evidence>
<dbReference type="EC" id="2.7.13.3" evidence="3"/>
<dbReference type="SMART" id="SM00387">
    <property type="entry name" value="HATPase_c"/>
    <property type="match status" value="1"/>
</dbReference>
<dbReference type="Gene3D" id="1.10.287.130">
    <property type="match status" value="1"/>
</dbReference>
<dbReference type="InterPro" id="IPR003661">
    <property type="entry name" value="HisK_dim/P_dom"/>
</dbReference>
<dbReference type="PANTHER" id="PTHR45453:SF1">
    <property type="entry name" value="PHOSPHATE REGULON SENSOR PROTEIN PHOR"/>
    <property type="match status" value="1"/>
</dbReference>
<dbReference type="AlphaFoldDB" id="A0A9D2JSU8"/>
<evidence type="ECO:0000256" key="5">
    <source>
        <dbReference type="ARBA" id="ARBA00022679"/>
    </source>
</evidence>
<dbReference type="EMBL" id="DXBG01000038">
    <property type="protein sequence ID" value="HIZ64644.1"/>
    <property type="molecule type" value="Genomic_DNA"/>
</dbReference>
<dbReference type="InterPro" id="IPR036890">
    <property type="entry name" value="HATPase_C_sf"/>
</dbReference>
<dbReference type="Pfam" id="PF02518">
    <property type="entry name" value="HATPase_c"/>
    <property type="match status" value="1"/>
</dbReference>
<dbReference type="InterPro" id="IPR050351">
    <property type="entry name" value="BphY/WalK/GraS-like"/>
</dbReference>
<organism evidence="9 10">
    <name type="scientific">Candidatus Blautia pullicola</name>
    <dbReference type="NCBI Taxonomy" id="2838498"/>
    <lineage>
        <taxon>Bacteria</taxon>
        <taxon>Bacillati</taxon>
        <taxon>Bacillota</taxon>
        <taxon>Clostridia</taxon>
        <taxon>Lachnospirales</taxon>
        <taxon>Lachnospiraceae</taxon>
        <taxon>Blautia</taxon>
    </lineage>
</organism>
<dbReference type="PRINTS" id="PR00344">
    <property type="entry name" value="BCTRLSENSOR"/>
</dbReference>
<evidence type="ECO:0000259" key="8">
    <source>
        <dbReference type="PROSITE" id="PS50109"/>
    </source>
</evidence>
<evidence type="ECO:0000313" key="10">
    <source>
        <dbReference type="Proteomes" id="UP000824056"/>
    </source>
</evidence>
<dbReference type="PROSITE" id="PS50109">
    <property type="entry name" value="HIS_KIN"/>
    <property type="match status" value="1"/>
</dbReference>
<dbReference type="InterPro" id="IPR004358">
    <property type="entry name" value="Sig_transdc_His_kin-like_C"/>
</dbReference>
<feature type="domain" description="Histidine kinase" evidence="8">
    <location>
        <begin position="92"/>
        <end position="306"/>
    </location>
</feature>
<dbReference type="Gene3D" id="3.30.565.10">
    <property type="entry name" value="Histidine kinase-like ATPase, C-terminal domain"/>
    <property type="match status" value="1"/>
</dbReference>
<dbReference type="PANTHER" id="PTHR45453">
    <property type="entry name" value="PHOSPHATE REGULON SENSOR PROTEIN PHOR"/>
    <property type="match status" value="1"/>
</dbReference>
<accession>A0A9D2JSU8</accession>
<keyword evidence="5" id="KW-0808">Transferase</keyword>
<dbReference type="SUPFAM" id="SSF47384">
    <property type="entry name" value="Homodimeric domain of signal transducing histidine kinase"/>
    <property type="match status" value="1"/>
</dbReference>
<gene>
    <name evidence="9" type="ORF">H9809_01875</name>
</gene>
<dbReference type="GO" id="GO:0000155">
    <property type="term" value="F:phosphorelay sensor kinase activity"/>
    <property type="evidence" value="ECO:0007669"/>
    <property type="project" value="InterPro"/>
</dbReference>
<evidence type="ECO:0000256" key="2">
    <source>
        <dbReference type="ARBA" id="ARBA00004370"/>
    </source>
</evidence>